<accession>A0ACB8A899</accession>
<comment type="caution">
    <text evidence="1">The sequence shown here is derived from an EMBL/GenBank/DDBJ whole genome shotgun (WGS) entry which is preliminary data.</text>
</comment>
<dbReference type="Proteomes" id="UP000790377">
    <property type="component" value="Unassembled WGS sequence"/>
</dbReference>
<organism evidence="1 2">
    <name type="scientific">Hygrophoropsis aurantiaca</name>
    <dbReference type="NCBI Taxonomy" id="72124"/>
    <lineage>
        <taxon>Eukaryota</taxon>
        <taxon>Fungi</taxon>
        <taxon>Dikarya</taxon>
        <taxon>Basidiomycota</taxon>
        <taxon>Agaricomycotina</taxon>
        <taxon>Agaricomycetes</taxon>
        <taxon>Agaricomycetidae</taxon>
        <taxon>Boletales</taxon>
        <taxon>Coniophorineae</taxon>
        <taxon>Hygrophoropsidaceae</taxon>
        <taxon>Hygrophoropsis</taxon>
    </lineage>
</organism>
<dbReference type="EMBL" id="MU267745">
    <property type="protein sequence ID" value="KAH7909714.1"/>
    <property type="molecule type" value="Genomic_DNA"/>
</dbReference>
<name>A0ACB8A899_9AGAM</name>
<keyword evidence="2" id="KW-1185">Reference proteome</keyword>
<evidence type="ECO:0000313" key="1">
    <source>
        <dbReference type="EMBL" id="KAH7909714.1"/>
    </source>
</evidence>
<sequence>MANPRQRRKAKSSSHKAVSHSQRAKKLLKKMPAIRGPKVLQDAWDKSKTVRQNYAALGLQHTLNPLQSGGSEIEIVYNNADSNSIAHNSNSARSTASAPSTIPGAGSSAQNIGIPKGFGRIHRDSSGNVLRVELPESEDTDQAALDNTDSTGLEEPQVDEHILGSWAGRLQSNPERAQQLPKNHNDVVVALETLSSSANPVLRHTSNGERSYLSRLVGRYGEDYEKMSKDRRLNPEQKTVGALKRAIRRAGGVNALLHDQDSS</sequence>
<evidence type="ECO:0000313" key="2">
    <source>
        <dbReference type="Proteomes" id="UP000790377"/>
    </source>
</evidence>
<reference evidence="1" key="1">
    <citation type="journal article" date="2021" name="New Phytol.">
        <title>Evolutionary innovations through gain and loss of genes in the ectomycorrhizal Boletales.</title>
        <authorList>
            <person name="Wu G."/>
            <person name="Miyauchi S."/>
            <person name="Morin E."/>
            <person name="Kuo A."/>
            <person name="Drula E."/>
            <person name="Varga T."/>
            <person name="Kohler A."/>
            <person name="Feng B."/>
            <person name="Cao Y."/>
            <person name="Lipzen A."/>
            <person name="Daum C."/>
            <person name="Hundley H."/>
            <person name="Pangilinan J."/>
            <person name="Johnson J."/>
            <person name="Barry K."/>
            <person name="LaButti K."/>
            <person name="Ng V."/>
            <person name="Ahrendt S."/>
            <person name="Min B."/>
            <person name="Choi I.G."/>
            <person name="Park H."/>
            <person name="Plett J.M."/>
            <person name="Magnuson J."/>
            <person name="Spatafora J.W."/>
            <person name="Nagy L.G."/>
            <person name="Henrissat B."/>
            <person name="Grigoriev I.V."/>
            <person name="Yang Z.L."/>
            <person name="Xu J."/>
            <person name="Martin F.M."/>
        </authorList>
    </citation>
    <scope>NUCLEOTIDE SEQUENCE</scope>
    <source>
        <strain evidence="1">ATCC 28755</strain>
    </source>
</reference>
<proteinExistence type="predicted"/>
<gene>
    <name evidence="1" type="ORF">BJ138DRAFT_1196252</name>
</gene>
<protein>
    <submittedName>
        <fullName evidence="1">Ribosome biogenesis protein Nop16</fullName>
    </submittedName>
</protein>